<dbReference type="Proteomes" id="UP001195903">
    <property type="component" value="Unassembled WGS sequence"/>
</dbReference>
<gene>
    <name evidence="1" type="ORF">KJI95_00735</name>
</gene>
<dbReference type="RefSeq" id="WP_214505258.1">
    <property type="nucleotide sequence ID" value="NZ_JAHEPS010000001.1"/>
</dbReference>
<dbReference type="EMBL" id="JAHEPS010000001">
    <property type="protein sequence ID" value="MBT1443054.1"/>
    <property type="molecule type" value="Genomic_DNA"/>
</dbReference>
<protein>
    <recommendedName>
        <fullName evidence="3">Flagellar protein FliT</fullName>
    </recommendedName>
</protein>
<evidence type="ECO:0000313" key="1">
    <source>
        <dbReference type="EMBL" id="MBT1443054.1"/>
    </source>
</evidence>
<name>A0ABS5UY85_9GAMM</name>
<sequence length="107" mass="12404">MTSRLHDVNQQLQEILFQLENLAAEDEACDDLVLNLQDTMTERQNLLLNLTEAEGAGDRQFLQTQLQMTEEFLNRTKSLQAHRQQLLSISSQSKRQLNVYKTIDANR</sequence>
<reference evidence="1 2" key="1">
    <citation type="submission" date="2021-05" db="EMBL/GenBank/DDBJ databases">
        <title>Shewanella sp. JM162201.</title>
        <authorList>
            <person name="Xu S."/>
            <person name="Li A."/>
        </authorList>
    </citation>
    <scope>NUCLEOTIDE SEQUENCE [LARGE SCALE GENOMIC DNA]</scope>
    <source>
        <strain evidence="1 2">JM162201</strain>
    </source>
</reference>
<proteinExistence type="predicted"/>
<evidence type="ECO:0000313" key="2">
    <source>
        <dbReference type="Proteomes" id="UP001195903"/>
    </source>
</evidence>
<keyword evidence="2" id="KW-1185">Reference proteome</keyword>
<accession>A0ABS5UY85</accession>
<organism evidence="1 2">
    <name type="scientific">Shewanella jiangmenensis</name>
    <dbReference type="NCBI Taxonomy" id="2837387"/>
    <lineage>
        <taxon>Bacteria</taxon>
        <taxon>Pseudomonadati</taxon>
        <taxon>Pseudomonadota</taxon>
        <taxon>Gammaproteobacteria</taxon>
        <taxon>Alteromonadales</taxon>
        <taxon>Shewanellaceae</taxon>
        <taxon>Shewanella</taxon>
    </lineage>
</organism>
<comment type="caution">
    <text evidence="1">The sequence shown here is derived from an EMBL/GenBank/DDBJ whole genome shotgun (WGS) entry which is preliminary data.</text>
</comment>
<evidence type="ECO:0008006" key="3">
    <source>
        <dbReference type="Google" id="ProtNLM"/>
    </source>
</evidence>